<dbReference type="OrthoDB" id="124062at2759"/>
<dbReference type="EMBL" id="DS566058">
    <property type="status" value="NOT_ANNOTATED_CDS"/>
    <property type="molecule type" value="Genomic_DNA"/>
</dbReference>
<keyword evidence="3" id="KW-1185">Reference proteome</keyword>
<sequence length="548" mass="62616">MGLYERRPSRSGAVPFSSSPLYNSSRDARDLSSDTSPPLRPLGASGRPQFAAAPAFPRPPFPQDERRVLRTQISPRTTHDAAAAADNLLSLIQRNRPGRPPAREVAGRVPHVLRPRDEYDSTSEEQTPPGAVEDRAQDAGRGRKRLGPHDDGKNTNTRNTGSGSGAAVQDQRDDQPKRKKRDKKPTYIVRREKKAMLEVELVELKQRVLQLRRASGIPDSFFIEKERLLARVQDNARLRAESRKQDMLLRNAHSIMAAEYLMKCSESPIETFIHLTTDLKQRRAALVNMKEMKLQQANEFITERSKFLPRTTPWCQESKFETEEGHFCAEKLDNTPFRGVRSVRQVFEALQFFFRNMEISISEMLGDITVREDDDSTASHSFSNHRLVSTMSHGVNVEKNIVKFFQLVEPDVDDDGEGLGPYALVATDSVDVDDMYPYVPGERIRMDINAAMKFTEHFCKRPPNQKKKTRTRHPLYGDGGFPYPRDPEEGDEDDEFERVVILTRFFRVKLHHSEMDIPPHVLQEVRQGLACFSDTMVQSMHRVIYESR</sequence>
<dbReference type="HOGENOM" id="CLU_036567_0_3_1"/>
<evidence type="ECO:0000256" key="1">
    <source>
        <dbReference type="SAM" id="MobiDB-lite"/>
    </source>
</evidence>
<organism evidence="2 3">
    <name type="scientific">Phytophthora ramorum</name>
    <name type="common">Sudden oak death agent</name>
    <dbReference type="NCBI Taxonomy" id="164328"/>
    <lineage>
        <taxon>Eukaryota</taxon>
        <taxon>Sar</taxon>
        <taxon>Stramenopiles</taxon>
        <taxon>Oomycota</taxon>
        <taxon>Peronosporomycetes</taxon>
        <taxon>Peronosporales</taxon>
        <taxon>Peronosporaceae</taxon>
        <taxon>Phytophthora</taxon>
    </lineage>
</organism>
<feature type="compositionally biased region" description="Basic residues" evidence="1">
    <location>
        <begin position="463"/>
        <end position="473"/>
    </location>
</feature>
<dbReference type="OMA" id="IETFIHL"/>
<feature type="region of interest" description="Disordered" evidence="1">
    <location>
        <begin position="461"/>
        <end position="493"/>
    </location>
</feature>
<dbReference type="VEuPathDB" id="FungiDB:KRP22_4704"/>
<dbReference type="InParanoid" id="H3GW10"/>
<protein>
    <submittedName>
        <fullName evidence="2">Uncharacterized protein</fullName>
    </submittedName>
</protein>
<dbReference type="eggNOG" id="ENOG502SKUE">
    <property type="taxonomic scope" value="Eukaryota"/>
</dbReference>
<accession>H3GW10</accession>
<dbReference type="Proteomes" id="UP000005238">
    <property type="component" value="Unassembled WGS sequence"/>
</dbReference>
<evidence type="ECO:0000313" key="2">
    <source>
        <dbReference type="EnsemblProtists" id="Phyra81607"/>
    </source>
</evidence>
<dbReference type="GeneID" id="94220618"/>
<feature type="compositionally biased region" description="Polar residues" evidence="1">
    <location>
        <begin position="16"/>
        <end position="25"/>
    </location>
</feature>
<feature type="region of interest" description="Disordered" evidence="1">
    <location>
        <begin position="1"/>
        <end position="187"/>
    </location>
</feature>
<name>H3GW10_PHYRM</name>
<reference evidence="2" key="2">
    <citation type="submission" date="2015-06" db="UniProtKB">
        <authorList>
            <consortium name="EnsemblProtists"/>
        </authorList>
    </citation>
    <scope>IDENTIFICATION</scope>
    <source>
        <strain evidence="2">Pr102</strain>
    </source>
</reference>
<reference evidence="3" key="1">
    <citation type="journal article" date="2006" name="Science">
        <title>Phytophthora genome sequences uncover evolutionary origins and mechanisms of pathogenesis.</title>
        <authorList>
            <person name="Tyler B.M."/>
            <person name="Tripathy S."/>
            <person name="Zhang X."/>
            <person name="Dehal P."/>
            <person name="Jiang R.H."/>
            <person name="Aerts A."/>
            <person name="Arredondo F.D."/>
            <person name="Baxter L."/>
            <person name="Bensasson D."/>
            <person name="Beynon J.L."/>
            <person name="Chapman J."/>
            <person name="Damasceno C.M."/>
            <person name="Dorrance A.E."/>
            <person name="Dou D."/>
            <person name="Dickerman A.W."/>
            <person name="Dubchak I.L."/>
            <person name="Garbelotto M."/>
            <person name="Gijzen M."/>
            <person name="Gordon S.G."/>
            <person name="Govers F."/>
            <person name="Grunwald N.J."/>
            <person name="Huang W."/>
            <person name="Ivors K.L."/>
            <person name="Jones R.W."/>
            <person name="Kamoun S."/>
            <person name="Krampis K."/>
            <person name="Lamour K.H."/>
            <person name="Lee M.K."/>
            <person name="McDonald W.H."/>
            <person name="Medina M."/>
            <person name="Meijer H.J."/>
            <person name="Nordberg E.K."/>
            <person name="Maclean D.J."/>
            <person name="Ospina-Giraldo M.D."/>
            <person name="Morris P.F."/>
            <person name="Phuntumart V."/>
            <person name="Putnam N.H."/>
            <person name="Rash S."/>
            <person name="Rose J.K."/>
            <person name="Sakihama Y."/>
            <person name="Salamov A.A."/>
            <person name="Savidor A."/>
            <person name="Scheuring C.F."/>
            <person name="Smith B.M."/>
            <person name="Sobral B.W."/>
            <person name="Terry A."/>
            <person name="Torto-Alalibo T.A."/>
            <person name="Win J."/>
            <person name="Xu Z."/>
            <person name="Zhang H."/>
            <person name="Grigoriev I.V."/>
            <person name="Rokhsar D.S."/>
            <person name="Boore J.L."/>
        </authorList>
    </citation>
    <scope>NUCLEOTIDE SEQUENCE [LARGE SCALE GENOMIC DNA]</scope>
    <source>
        <strain evidence="3">Pr102</strain>
    </source>
</reference>
<dbReference type="EnsemblProtists" id="Phyra81607">
    <property type="protein sequence ID" value="Phyra81607"/>
    <property type="gene ID" value="Phyra81607"/>
</dbReference>
<dbReference type="AlphaFoldDB" id="H3GW10"/>
<evidence type="ECO:0000313" key="3">
    <source>
        <dbReference type="Proteomes" id="UP000005238"/>
    </source>
</evidence>
<dbReference type="RefSeq" id="XP_067738202.1">
    <property type="nucleotide sequence ID" value="XM_067884827.1"/>
</dbReference>
<proteinExistence type="predicted"/>
<feature type="compositionally biased region" description="Basic and acidic residues" evidence="1">
    <location>
        <begin position="132"/>
        <end position="153"/>
    </location>
</feature>
<dbReference type="VEuPathDB" id="FungiDB:KRP23_14043"/>